<dbReference type="PROSITE" id="PS50835">
    <property type="entry name" value="IG_LIKE"/>
    <property type="match status" value="1"/>
</dbReference>
<keyword evidence="1" id="KW-1133">Transmembrane helix</keyword>
<dbReference type="InterPro" id="IPR036179">
    <property type="entry name" value="Ig-like_dom_sf"/>
</dbReference>
<reference evidence="3" key="2">
    <citation type="submission" date="2020-11" db="EMBL/GenBank/DDBJ databases">
        <authorList>
            <person name="McCartney M.A."/>
            <person name="Auch B."/>
            <person name="Kono T."/>
            <person name="Mallez S."/>
            <person name="Becker A."/>
            <person name="Gohl D.M."/>
            <person name="Silverstein K.A.T."/>
            <person name="Koren S."/>
            <person name="Bechman K.B."/>
            <person name="Herman A."/>
            <person name="Abrahante J.E."/>
            <person name="Garbe J."/>
        </authorList>
    </citation>
    <scope>NUCLEOTIDE SEQUENCE</scope>
    <source>
        <strain evidence="3">Duluth1</strain>
        <tissue evidence="3">Whole animal</tissue>
    </source>
</reference>
<protein>
    <recommendedName>
        <fullName evidence="2">Ig-like domain-containing protein</fullName>
    </recommendedName>
</protein>
<dbReference type="InterPro" id="IPR013783">
    <property type="entry name" value="Ig-like_fold"/>
</dbReference>
<name>A0A9D4HE03_DREPO</name>
<dbReference type="Gene3D" id="2.60.40.10">
    <property type="entry name" value="Immunoglobulins"/>
    <property type="match status" value="1"/>
</dbReference>
<dbReference type="Proteomes" id="UP000828390">
    <property type="component" value="Unassembled WGS sequence"/>
</dbReference>
<accession>A0A9D4HE03</accession>
<dbReference type="EMBL" id="JAIWYP010000004">
    <property type="protein sequence ID" value="KAH3831686.1"/>
    <property type="molecule type" value="Genomic_DNA"/>
</dbReference>
<feature type="domain" description="Ig-like" evidence="2">
    <location>
        <begin position="385"/>
        <end position="471"/>
    </location>
</feature>
<comment type="caution">
    <text evidence="3">The sequence shown here is derived from an EMBL/GenBank/DDBJ whole genome shotgun (WGS) entry which is preliminary data.</text>
</comment>
<keyword evidence="1" id="KW-0472">Membrane</keyword>
<evidence type="ECO:0000256" key="1">
    <source>
        <dbReference type="SAM" id="Phobius"/>
    </source>
</evidence>
<keyword evidence="4" id="KW-1185">Reference proteome</keyword>
<gene>
    <name evidence="3" type="ORF">DPMN_104956</name>
</gene>
<evidence type="ECO:0000313" key="4">
    <source>
        <dbReference type="Proteomes" id="UP000828390"/>
    </source>
</evidence>
<reference evidence="3" key="1">
    <citation type="journal article" date="2019" name="bioRxiv">
        <title>The Genome of the Zebra Mussel, Dreissena polymorpha: A Resource for Invasive Species Research.</title>
        <authorList>
            <person name="McCartney M.A."/>
            <person name="Auch B."/>
            <person name="Kono T."/>
            <person name="Mallez S."/>
            <person name="Zhang Y."/>
            <person name="Obille A."/>
            <person name="Becker A."/>
            <person name="Abrahante J.E."/>
            <person name="Garbe J."/>
            <person name="Badalamenti J.P."/>
            <person name="Herman A."/>
            <person name="Mangelson H."/>
            <person name="Liachko I."/>
            <person name="Sullivan S."/>
            <person name="Sone E.D."/>
            <person name="Koren S."/>
            <person name="Silverstein K.A.T."/>
            <person name="Beckman K.B."/>
            <person name="Gohl D.M."/>
        </authorList>
    </citation>
    <scope>NUCLEOTIDE SEQUENCE</scope>
    <source>
        <strain evidence="3">Duluth1</strain>
        <tissue evidence="3">Whole animal</tissue>
    </source>
</reference>
<evidence type="ECO:0000259" key="2">
    <source>
        <dbReference type="PROSITE" id="PS50835"/>
    </source>
</evidence>
<dbReference type="AlphaFoldDB" id="A0A9D4HE03"/>
<proteinExistence type="predicted"/>
<dbReference type="SUPFAM" id="SSF48726">
    <property type="entry name" value="Immunoglobulin"/>
    <property type="match status" value="1"/>
</dbReference>
<sequence>MARSIWHRDQLGESFRATVVGAELHMQVNSVNKTWDNAVVYVKDGFNVSSTFQLRLKEFDNKCGHLFIQSYPNHIGDSAQIDFYPSHIVLNNPKSHGYVEKSDNVESTNAVSLFIGKPALGPMCMTEHVSSCVCVAVGDTIDCKTYSSNSSLHIGDEHEFVPRRLSSLYDETYVLMKKINDSSYHKRTVLCFATFGHESYVFNTSAAICIIEPPRKLYLYAPVVTEDEPANISCVAYDARPAPKLEIYIGDDNILDVNTSHVYDATLDLYDTSDSRQAIFEYKYPPHSLKMTSQQRPIMYYSLHSFHVCCEMDETNAECKIEWSTKIQNATLERIRFGRLQGGQDCINAILPREANGQSIRCAVICSDVRVDLHQHFIVDLPRNPVVNVHKTNFYNSNSQSEMIILICEVVSNPVANISWISENGNKEYAVCTLTSECVIQINASVVERQNTFECVAVNIYGESRNSITVAASDTFTTVTALTLPWMYIAAGLGAVVILGCLVIAIVVGMKRVSKPKRKHPLNKVGDQDAMVLNDIPDHSYRPEAEYDEIDDPLSTLQAEVFVETRSHPVLKTYEDLRRSSSDKTEQYTSVK</sequence>
<organism evidence="3 4">
    <name type="scientific">Dreissena polymorpha</name>
    <name type="common">Zebra mussel</name>
    <name type="synonym">Mytilus polymorpha</name>
    <dbReference type="NCBI Taxonomy" id="45954"/>
    <lineage>
        <taxon>Eukaryota</taxon>
        <taxon>Metazoa</taxon>
        <taxon>Spiralia</taxon>
        <taxon>Lophotrochozoa</taxon>
        <taxon>Mollusca</taxon>
        <taxon>Bivalvia</taxon>
        <taxon>Autobranchia</taxon>
        <taxon>Heteroconchia</taxon>
        <taxon>Euheterodonta</taxon>
        <taxon>Imparidentia</taxon>
        <taxon>Neoheterodontei</taxon>
        <taxon>Myida</taxon>
        <taxon>Dreissenoidea</taxon>
        <taxon>Dreissenidae</taxon>
        <taxon>Dreissena</taxon>
    </lineage>
</organism>
<evidence type="ECO:0000313" key="3">
    <source>
        <dbReference type="EMBL" id="KAH3831686.1"/>
    </source>
</evidence>
<feature type="transmembrane region" description="Helical" evidence="1">
    <location>
        <begin position="486"/>
        <end position="510"/>
    </location>
</feature>
<keyword evidence="1" id="KW-0812">Transmembrane</keyword>
<dbReference type="InterPro" id="IPR007110">
    <property type="entry name" value="Ig-like_dom"/>
</dbReference>